<comment type="caution">
    <text evidence="1">The sequence shown here is derived from an EMBL/GenBank/DDBJ whole genome shotgun (WGS) entry which is preliminary data.</text>
</comment>
<name>F3GF67_PSESJ</name>
<evidence type="ECO:0000313" key="2">
    <source>
        <dbReference type="Proteomes" id="UP000004986"/>
    </source>
</evidence>
<dbReference type="Proteomes" id="UP000004986">
    <property type="component" value="Unassembled WGS sequence"/>
</dbReference>
<dbReference type="EMBL" id="AEAI01001367">
    <property type="protein sequence ID" value="EGH45717.1"/>
    <property type="molecule type" value="Genomic_DNA"/>
</dbReference>
<dbReference type="HOGENOM" id="CLU_3383381_0_0_6"/>
<dbReference type="BioCyc" id="PSYR629263:G11X0-4777-MONOMER"/>
<sequence length="33" mass="3564">MIELLYAHLIAGNVKQDVSGDSRCSLGETDDGR</sequence>
<accession>F3GF67</accession>
<evidence type="ECO:0000313" key="1">
    <source>
        <dbReference type="EMBL" id="EGH45717.1"/>
    </source>
</evidence>
<organism evidence="1 2">
    <name type="scientific">Pseudomonas syringae pv. pisi str. 1704B</name>
    <dbReference type="NCBI Taxonomy" id="629263"/>
    <lineage>
        <taxon>Bacteria</taxon>
        <taxon>Pseudomonadati</taxon>
        <taxon>Pseudomonadota</taxon>
        <taxon>Gammaproteobacteria</taxon>
        <taxon>Pseudomonadales</taxon>
        <taxon>Pseudomonadaceae</taxon>
        <taxon>Pseudomonas</taxon>
        <taxon>Pseudomonas syringae</taxon>
    </lineage>
</organism>
<protein>
    <submittedName>
        <fullName evidence="1">Uncharacterized protein</fullName>
    </submittedName>
</protein>
<dbReference type="AlphaFoldDB" id="F3GF67"/>
<reference evidence="1 2" key="1">
    <citation type="journal article" date="2011" name="PLoS Pathog.">
        <title>Dynamic evolution of pathogenicity revealed by sequencing and comparative genomics of 19 Pseudomonas syringae isolates.</title>
        <authorList>
            <person name="Baltrus D.A."/>
            <person name="Nishimura M.T."/>
            <person name="Romanchuk A."/>
            <person name="Chang J.H."/>
            <person name="Mukhtar M.S."/>
            <person name="Cherkis K."/>
            <person name="Roach J."/>
            <person name="Grant S.R."/>
            <person name="Jones C.D."/>
            <person name="Dangl J.L."/>
        </authorList>
    </citation>
    <scope>NUCLEOTIDE SEQUENCE [LARGE SCALE GENOMIC DNA]</scope>
    <source>
        <strain evidence="1 2">1704B</strain>
    </source>
</reference>
<proteinExistence type="predicted"/>
<keyword evidence="2" id="KW-1185">Reference proteome</keyword>
<gene>
    <name evidence="1" type="ORF">PSYPI_26789</name>
</gene>